<accession>A0AAV9ATQ9</accession>
<name>A0AAV9ATQ9_ACOGR</name>
<organism evidence="2 3">
    <name type="scientific">Acorus gramineus</name>
    <name type="common">Dwarf sweet flag</name>
    <dbReference type="NCBI Taxonomy" id="55184"/>
    <lineage>
        <taxon>Eukaryota</taxon>
        <taxon>Viridiplantae</taxon>
        <taxon>Streptophyta</taxon>
        <taxon>Embryophyta</taxon>
        <taxon>Tracheophyta</taxon>
        <taxon>Spermatophyta</taxon>
        <taxon>Magnoliopsida</taxon>
        <taxon>Liliopsida</taxon>
        <taxon>Acoraceae</taxon>
        <taxon>Acorus</taxon>
    </lineage>
</organism>
<reference evidence="2" key="2">
    <citation type="submission" date="2023-06" db="EMBL/GenBank/DDBJ databases">
        <authorList>
            <person name="Ma L."/>
            <person name="Liu K.-W."/>
            <person name="Li Z."/>
            <person name="Hsiao Y.-Y."/>
            <person name="Qi Y."/>
            <person name="Fu T."/>
            <person name="Tang G."/>
            <person name="Zhang D."/>
            <person name="Sun W.-H."/>
            <person name="Liu D.-K."/>
            <person name="Li Y."/>
            <person name="Chen G.-Z."/>
            <person name="Liu X.-D."/>
            <person name="Liao X.-Y."/>
            <person name="Jiang Y.-T."/>
            <person name="Yu X."/>
            <person name="Hao Y."/>
            <person name="Huang J."/>
            <person name="Zhao X.-W."/>
            <person name="Ke S."/>
            <person name="Chen Y.-Y."/>
            <person name="Wu W.-L."/>
            <person name="Hsu J.-L."/>
            <person name="Lin Y.-F."/>
            <person name="Huang M.-D."/>
            <person name="Li C.-Y."/>
            <person name="Huang L."/>
            <person name="Wang Z.-W."/>
            <person name="Zhao X."/>
            <person name="Zhong W.-Y."/>
            <person name="Peng D.-H."/>
            <person name="Ahmad S."/>
            <person name="Lan S."/>
            <person name="Zhang J.-S."/>
            <person name="Tsai W.-C."/>
            <person name="Van De Peer Y."/>
            <person name="Liu Z.-J."/>
        </authorList>
    </citation>
    <scope>NUCLEOTIDE SEQUENCE</scope>
    <source>
        <strain evidence="2">SCP</strain>
        <tissue evidence="2">Leaves</tissue>
    </source>
</reference>
<feature type="region of interest" description="Disordered" evidence="1">
    <location>
        <begin position="26"/>
        <end position="51"/>
    </location>
</feature>
<proteinExistence type="predicted"/>
<evidence type="ECO:0000313" key="3">
    <source>
        <dbReference type="Proteomes" id="UP001179952"/>
    </source>
</evidence>
<reference evidence="2" key="1">
    <citation type="journal article" date="2023" name="Nat. Commun.">
        <title>Diploid and tetraploid genomes of Acorus and the evolution of monocots.</title>
        <authorList>
            <person name="Ma L."/>
            <person name="Liu K.W."/>
            <person name="Li Z."/>
            <person name="Hsiao Y.Y."/>
            <person name="Qi Y."/>
            <person name="Fu T."/>
            <person name="Tang G.D."/>
            <person name="Zhang D."/>
            <person name="Sun W.H."/>
            <person name="Liu D.K."/>
            <person name="Li Y."/>
            <person name="Chen G.Z."/>
            <person name="Liu X.D."/>
            <person name="Liao X.Y."/>
            <person name="Jiang Y.T."/>
            <person name="Yu X."/>
            <person name="Hao Y."/>
            <person name="Huang J."/>
            <person name="Zhao X.W."/>
            <person name="Ke S."/>
            <person name="Chen Y.Y."/>
            <person name="Wu W.L."/>
            <person name="Hsu J.L."/>
            <person name="Lin Y.F."/>
            <person name="Huang M.D."/>
            <person name="Li C.Y."/>
            <person name="Huang L."/>
            <person name="Wang Z.W."/>
            <person name="Zhao X."/>
            <person name="Zhong W.Y."/>
            <person name="Peng D.H."/>
            <person name="Ahmad S."/>
            <person name="Lan S."/>
            <person name="Zhang J.S."/>
            <person name="Tsai W.C."/>
            <person name="Van de Peer Y."/>
            <person name="Liu Z.J."/>
        </authorList>
    </citation>
    <scope>NUCLEOTIDE SEQUENCE</scope>
    <source>
        <strain evidence="2">SCP</strain>
    </source>
</reference>
<gene>
    <name evidence="2" type="ORF">QJS04_geneDACA000364</name>
</gene>
<dbReference type="AlphaFoldDB" id="A0AAV9ATQ9"/>
<evidence type="ECO:0000313" key="2">
    <source>
        <dbReference type="EMBL" id="KAK1267437.1"/>
    </source>
</evidence>
<keyword evidence="3" id="KW-1185">Reference proteome</keyword>
<dbReference type="Proteomes" id="UP001179952">
    <property type="component" value="Unassembled WGS sequence"/>
</dbReference>
<sequence>MNDTFHDITEEFPVIKDLLHQLLLNVGKQKDHPTPRKQVPDHSAEEKNPLNVQNQTYCSVAAEATLLKQIDLNQENSFKIPVAHQRLCGKEN</sequence>
<comment type="caution">
    <text evidence="2">The sequence shown here is derived from an EMBL/GenBank/DDBJ whole genome shotgun (WGS) entry which is preliminary data.</text>
</comment>
<dbReference type="EMBL" id="JAUJYN010000007">
    <property type="protein sequence ID" value="KAK1267437.1"/>
    <property type="molecule type" value="Genomic_DNA"/>
</dbReference>
<protein>
    <submittedName>
        <fullName evidence="2">Uncharacterized protein</fullName>
    </submittedName>
</protein>
<feature type="compositionally biased region" description="Basic and acidic residues" evidence="1">
    <location>
        <begin position="28"/>
        <end position="48"/>
    </location>
</feature>
<evidence type="ECO:0000256" key="1">
    <source>
        <dbReference type="SAM" id="MobiDB-lite"/>
    </source>
</evidence>